<dbReference type="NCBIfam" id="TIGR03276">
    <property type="entry name" value="Phn-HD"/>
    <property type="match status" value="1"/>
</dbReference>
<evidence type="ECO:0000313" key="4">
    <source>
        <dbReference type="EMBL" id="CAB4722299.1"/>
    </source>
</evidence>
<dbReference type="PANTHER" id="PTHR40202:SF1">
    <property type="entry name" value="HD DOMAIN-CONTAINING PROTEIN"/>
    <property type="match status" value="1"/>
</dbReference>
<dbReference type="SUPFAM" id="SSF109604">
    <property type="entry name" value="HD-domain/PDEase-like"/>
    <property type="match status" value="1"/>
</dbReference>
<name>A0A6J6RGU5_9ZZZZ</name>
<sequence length="182" mass="19914">MPTASIDSIVAMYASWGSEKYDEEVTQLAHALQSAALATRDGATNELIAAALLHDIGHLFEIERNNGPDHHTDLRHEQTGSEFLQAFFPKSVTAPIAMHVEAKRYLAATEPGYVESLSHGSQRSLEVQGGPFTASECAGFLALEGSADAVRLRRWDDHGKVTDLEVRNFDSWIPLLREVANG</sequence>
<dbReference type="EMBL" id="CAESAL010000026">
    <property type="protein sequence ID" value="CAB4340347.1"/>
    <property type="molecule type" value="Genomic_DNA"/>
</dbReference>
<evidence type="ECO:0000313" key="2">
    <source>
        <dbReference type="EMBL" id="CAB4340347.1"/>
    </source>
</evidence>
<dbReference type="PANTHER" id="PTHR40202">
    <property type="match status" value="1"/>
</dbReference>
<dbReference type="EMBL" id="CAEZXY010000120">
    <property type="protein sequence ID" value="CAB4722299.1"/>
    <property type="molecule type" value="Genomic_DNA"/>
</dbReference>
<dbReference type="Pfam" id="PF01966">
    <property type="entry name" value="HD"/>
    <property type="match status" value="1"/>
</dbReference>
<proteinExistence type="predicted"/>
<evidence type="ECO:0000313" key="5">
    <source>
        <dbReference type="EMBL" id="CAB4798910.1"/>
    </source>
</evidence>
<dbReference type="EMBL" id="CAEZTY010000047">
    <property type="protein sequence ID" value="CAB4589272.1"/>
    <property type="molecule type" value="Genomic_DNA"/>
</dbReference>
<dbReference type="EMBL" id="CAFAAM010000048">
    <property type="protein sequence ID" value="CAB4798910.1"/>
    <property type="molecule type" value="Genomic_DNA"/>
</dbReference>
<dbReference type="AlphaFoldDB" id="A0A6J6RGU5"/>
<dbReference type="InterPro" id="IPR006674">
    <property type="entry name" value="HD_domain"/>
</dbReference>
<dbReference type="CDD" id="cd00077">
    <property type="entry name" value="HDc"/>
    <property type="match status" value="1"/>
</dbReference>
<organism evidence="4">
    <name type="scientific">freshwater metagenome</name>
    <dbReference type="NCBI Taxonomy" id="449393"/>
    <lineage>
        <taxon>unclassified sequences</taxon>
        <taxon>metagenomes</taxon>
        <taxon>ecological metagenomes</taxon>
    </lineage>
</organism>
<feature type="domain" description="HD" evidence="1">
    <location>
        <begin position="30"/>
        <end position="92"/>
    </location>
</feature>
<gene>
    <name evidence="3" type="ORF">UFOPK1762_01237</name>
    <name evidence="4" type="ORF">UFOPK2624_01797</name>
    <name evidence="5" type="ORF">UFOPK3010_00489</name>
    <name evidence="2" type="ORF">UFOPK3331_00926</name>
    <name evidence="6" type="ORF">UFOPK4371_00890</name>
</gene>
<dbReference type="Gene3D" id="1.10.3210.10">
    <property type="entry name" value="Hypothetical protein af1432"/>
    <property type="match status" value="1"/>
</dbReference>
<evidence type="ECO:0000313" key="6">
    <source>
        <dbReference type="EMBL" id="CAB5076961.1"/>
    </source>
</evidence>
<dbReference type="InterPro" id="IPR052567">
    <property type="entry name" value="OP_Dioxygenase"/>
</dbReference>
<accession>A0A6J6RGU5</accession>
<protein>
    <submittedName>
        <fullName evidence="4">Unannotated protein</fullName>
    </submittedName>
</protein>
<dbReference type="InterPro" id="IPR017670">
    <property type="entry name" value="Phosphonate_degrad-assoc"/>
</dbReference>
<evidence type="ECO:0000313" key="3">
    <source>
        <dbReference type="EMBL" id="CAB4589272.1"/>
    </source>
</evidence>
<evidence type="ECO:0000259" key="1">
    <source>
        <dbReference type="Pfam" id="PF01966"/>
    </source>
</evidence>
<reference evidence="4" key="1">
    <citation type="submission" date="2020-05" db="EMBL/GenBank/DDBJ databases">
        <authorList>
            <person name="Chiriac C."/>
            <person name="Salcher M."/>
            <person name="Ghai R."/>
            <person name="Kavagutti S V."/>
        </authorList>
    </citation>
    <scope>NUCLEOTIDE SEQUENCE</scope>
</reference>
<dbReference type="EMBL" id="CAFBRD010000041">
    <property type="protein sequence ID" value="CAB5076961.1"/>
    <property type="molecule type" value="Genomic_DNA"/>
</dbReference>
<dbReference type="InterPro" id="IPR003607">
    <property type="entry name" value="HD/PDEase_dom"/>
</dbReference>